<dbReference type="SUPFAM" id="SSF46785">
    <property type="entry name" value="Winged helix' DNA-binding domain"/>
    <property type="match status" value="2"/>
</dbReference>
<dbReference type="CDD" id="cd00090">
    <property type="entry name" value="HTH_ARSR"/>
    <property type="match status" value="1"/>
</dbReference>
<dbReference type="Proteomes" id="UP000509478">
    <property type="component" value="Chromosome"/>
</dbReference>
<dbReference type="Pfam" id="PF13412">
    <property type="entry name" value="HTH_24"/>
    <property type="match status" value="1"/>
</dbReference>
<evidence type="ECO:0000259" key="1">
    <source>
        <dbReference type="SMART" id="SM00418"/>
    </source>
</evidence>
<feature type="domain" description="HTH arsR-type" evidence="1">
    <location>
        <begin position="74"/>
        <end position="151"/>
    </location>
</feature>
<dbReference type="InterPro" id="IPR011991">
    <property type="entry name" value="ArsR-like_HTH"/>
</dbReference>
<dbReference type="PANTHER" id="PTHR36216">
    <property type="entry name" value="TRANSCRIPTIONAL REGULATOR, TRMB"/>
    <property type="match status" value="1"/>
</dbReference>
<reference evidence="3 4" key="1">
    <citation type="submission" date="2018-02" db="EMBL/GenBank/DDBJ databases">
        <title>Complete genome of Nitrosopumilus ureaphilus PS0.</title>
        <authorList>
            <person name="Qin W."/>
            <person name="Zheng Y."/>
            <person name="Stahl D.A."/>
        </authorList>
    </citation>
    <scope>NUCLEOTIDE SEQUENCE [LARGE SCALE GENOMIC DNA]</scope>
    <source>
        <strain evidence="3 4">PS0</strain>
    </source>
</reference>
<dbReference type="PANTHER" id="PTHR36216:SF1">
    <property type="entry name" value="HTH ARSR-TYPE DOMAIN-CONTAINING PROTEIN"/>
    <property type="match status" value="1"/>
</dbReference>
<dbReference type="Pfam" id="PF24266">
    <property type="entry name" value="HTH_HVO_0163_N"/>
    <property type="match status" value="1"/>
</dbReference>
<proteinExistence type="predicted"/>
<organism evidence="3 4">
    <name type="scientific">Nitrosopumilus ureiphilus</name>
    <dbReference type="NCBI Taxonomy" id="1470067"/>
    <lineage>
        <taxon>Archaea</taxon>
        <taxon>Nitrososphaerota</taxon>
        <taxon>Nitrososphaeria</taxon>
        <taxon>Nitrosopumilales</taxon>
        <taxon>Nitrosopumilaceae</taxon>
        <taxon>Nitrosopumilus</taxon>
    </lineage>
</organism>
<protein>
    <recommendedName>
        <fullName evidence="5">Transcriptional regulator</fullName>
    </recommendedName>
</protein>
<dbReference type="SMART" id="SM00418">
    <property type="entry name" value="HTH_ARSR"/>
    <property type="match status" value="1"/>
</dbReference>
<dbReference type="InterPro" id="IPR001845">
    <property type="entry name" value="HTH_ArsR_DNA-bd_dom"/>
</dbReference>
<evidence type="ECO:0000259" key="2">
    <source>
        <dbReference type="SMART" id="SM00419"/>
    </source>
</evidence>
<dbReference type="KEGG" id="nue:C5F50_05305"/>
<evidence type="ECO:0000313" key="3">
    <source>
        <dbReference type="EMBL" id="QLH06549.1"/>
    </source>
</evidence>
<accession>A0A7D5M9R0</accession>
<gene>
    <name evidence="3" type="ORF">C5F50_05305</name>
</gene>
<sequence>MICMDEILESPKDKILDFITNNPSSHLRKIKNNLGFSMGTVQYYLTMLEREGKIKSTKTKFYKNYYHINESDDEILSVLNLDSPRNIVIFLIQHEPSTHQEIAQGIGLSSSTISWHMKRLIELQVVQTEYSGKYTVYRLRDRNNVLSNLNKCKSTVWNAMISNMTDVFSAFDEK</sequence>
<evidence type="ECO:0008006" key="5">
    <source>
        <dbReference type="Google" id="ProtNLM"/>
    </source>
</evidence>
<name>A0A7D5M9R0_9ARCH</name>
<dbReference type="InterPro" id="IPR056504">
    <property type="entry name" value="HTH_HVO_0163_N"/>
</dbReference>
<dbReference type="InterPro" id="IPR012318">
    <property type="entry name" value="HTH_CRP"/>
</dbReference>
<dbReference type="AlphaFoldDB" id="A0A7D5M9R0"/>
<dbReference type="InterPro" id="IPR036388">
    <property type="entry name" value="WH-like_DNA-bd_sf"/>
</dbReference>
<keyword evidence="4" id="KW-1185">Reference proteome</keyword>
<dbReference type="GO" id="GO:0003677">
    <property type="term" value="F:DNA binding"/>
    <property type="evidence" value="ECO:0007669"/>
    <property type="project" value="InterPro"/>
</dbReference>
<feature type="domain" description="HTH crp-type" evidence="2">
    <location>
        <begin position="86"/>
        <end position="138"/>
    </location>
</feature>
<dbReference type="SMART" id="SM00419">
    <property type="entry name" value="HTH_CRP"/>
    <property type="match status" value="1"/>
</dbReference>
<dbReference type="EMBL" id="CP026995">
    <property type="protein sequence ID" value="QLH06549.1"/>
    <property type="molecule type" value="Genomic_DNA"/>
</dbReference>
<evidence type="ECO:0000313" key="4">
    <source>
        <dbReference type="Proteomes" id="UP000509478"/>
    </source>
</evidence>
<dbReference type="Gene3D" id="1.10.10.10">
    <property type="entry name" value="Winged helix-like DNA-binding domain superfamily/Winged helix DNA-binding domain"/>
    <property type="match status" value="2"/>
</dbReference>
<dbReference type="GO" id="GO:0003700">
    <property type="term" value="F:DNA-binding transcription factor activity"/>
    <property type="evidence" value="ECO:0007669"/>
    <property type="project" value="InterPro"/>
</dbReference>
<dbReference type="InterPro" id="IPR036390">
    <property type="entry name" value="WH_DNA-bd_sf"/>
</dbReference>